<name>A0AAD7X7X8_9APHY</name>
<protein>
    <submittedName>
        <fullName evidence="2">Uncharacterized protein</fullName>
    </submittedName>
</protein>
<organism evidence="2 3">
    <name type="scientific">Trametes cubensis</name>
    <dbReference type="NCBI Taxonomy" id="1111947"/>
    <lineage>
        <taxon>Eukaryota</taxon>
        <taxon>Fungi</taxon>
        <taxon>Dikarya</taxon>
        <taxon>Basidiomycota</taxon>
        <taxon>Agaricomycotina</taxon>
        <taxon>Agaricomycetes</taxon>
        <taxon>Polyporales</taxon>
        <taxon>Polyporaceae</taxon>
        <taxon>Trametes</taxon>
    </lineage>
</organism>
<feature type="region of interest" description="Disordered" evidence="1">
    <location>
        <begin position="112"/>
        <end position="147"/>
    </location>
</feature>
<gene>
    <name evidence="2" type="ORF">ONZ51_g9166</name>
</gene>
<evidence type="ECO:0000313" key="2">
    <source>
        <dbReference type="EMBL" id="KAJ8469168.1"/>
    </source>
</evidence>
<comment type="caution">
    <text evidence="2">The sequence shown here is derived from an EMBL/GenBank/DDBJ whole genome shotgun (WGS) entry which is preliminary data.</text>
</comment>
<accession>A0AAD7X7X8</accession>
<sequence>MGAHNNKRFTRLPHAGAQAHIEQATAAECDVGIRRDADAPVQDKDCMAITPEPQPIHPEQRHSSHVPPGPADGADNTHTHPDAEGQVQVDAEPRMLRLVLPWAFGQHLLSLAAANPPPSGAAPHAEDNEATEPPPAYHLLSRRGSPQ</sequence>
<evidence type="ECO:0000313" key="3">
    <source>
        <dbReference type="Proteomes" id="UP001215151"/>
    </source>
</evidence>
<dbReference type="Proteomes" id="UP001215151">
    <property type="component" value="Unassembled WGS sequence"/>
</dbReference>
<dbReference type="EMBL" id="JAPEVG010000302">
    <property type="protein sequence ID" value="KAJ8469168.1"/>
    <property type="molecule type" value="Genomic_DNA"/>
</dbReference>
<evidence type="ECO:0000256" key="1">
    <source>
        <dbReference type="SAM" id="MobiDB-lite"/>
    </source>
</evidence>
<dbReference type="AlphaFoldDB" id="A0AAD7X7X8"/>
<proteinExistence type="predicted"/>
<keyword evidence="3" id="KW-1185">Reference proteome</keyword>
<reference evidence="2" key="1">
    <citation type="submission" date="2022-11" db="EMBL/GenBank/DDBJ databases">
        <title>Genome Sequence of Cubamyces cubensis.</title>
        <authorList>
            <person name="Buettner E."/>
        </authorList>
    </citation>
    <scope>NUCLEOTIDE SEQUENCE</scope>
    <source>
        <strain evidence="2">MPL-01</strain>
    </source>
</reference>
<feature type="region of interest" description="Disordered" evidence="1">
    <location>
        <begin position="47"/>
        <end position="90"/>
    </location>
</feature>